<dbReference type="EMBL" id="JACCBI010000001">
    <property type="protein sequence ID" value="NYD65672.1"/>
    <property type="molecule type" value="Genomic_DNA"/>
</dbReference>
<feature type="transmembrane region" description="Helical" evidence="5">
    <location>
        <begin position="440"/>
        <end position="464"/>
    </location>
</feature>
<dbReference type="NCBIfam" id="TIGR03061">
    <property type="entry name" value="pip_yhgE_Nterm"/>
    <property type="match status" value="1"/>
</dbReference>
<dbReference type="RefSeq" id="WP_129176542.1">
    <property type="nucleotide sequence ID" value="NZ_JACCBI010000001.1"/>
</dbReference>
<keyword evidence="2 5" id="KW-0812">Transmembrane</keyword>
<dbReference type="NCBIfam" id="TIGR03057">
    <property type="entry name" value="xxxLxxG_by_4"/>
    <property type="match status" value="1"/>
</dbReference>
<gene>
    <name evidence="7" type="ORF">BJ972_000191</name>
    <name evidence="8" type="ORF">ESP50_14795</name>
</gene>
<dbReference type="Gene3D" id="1.10.287.950">
    <property type="entry name" value="Methyl-accepting chemotaxis protein"/>
    <property type="match status" value="1"/>
</dbReference>
<dbReference type="InterPro" id="IPR013525">
    <property type="entry name" value="ABC2_TM"/>
</dbReference>
<feature type="transmembrane region" description="Helical" evidence="5">
    <location>
        <begin position="543"/>
        <end position="563"/>
    </location>
</feature>
<feature type="transmembrane region" description="Helical" evidence="5">
    <location>
        <begin position="514"/>
        <end position="536"/>
    </location>
</feature>
<dbReference type="GO" id="GO:0140359">
    <property type="term" value="F:ABC-type transporter activity"/>
    <property type="evidence" value="ECO:0007669"/>
    <property type="project" value="InterPro"/>
</dbReference>
<feature type="transmembrane region" description="Helical" evidence="5">
    <location>
        <begin position="590"/>
        <end position="620"/>
    </location>
</feature>
<dbReference type="Proteomes" id="UP000292686">
    <property type="component" value="Unassembled WGS sequence"/>
</dbReference>
<comment type="caution">
    <text evidence="8">The sequence shown here is derived from an EMBL/GenBank/DDBJ whole genome shotgun (WGS) entry which is preliminary data.</text>
</comment>
<reference evidence="8 9" key="1">
    <citation type="submission" date="2019-01" db="EMBL/GenBank/DDBJ databases">
        <title>Agromyces.</title>
        <authorList>
            <person name="Li J."/>
        </authorList>
    </citation>
    <scope>NUCLEOTIDE SEQUENCE [LARGE SCALE GENOMIC DNA]</scope>
    <source>
        <strain evidence="8 9">DSM 23870</strain>
    </source>
</reference>
<dbReference type="NCBIfam" id="TIGR03062">
    <property type="entry name" value="pip_yhgE_Cterm"/>
    <property type="match status" value="1"/>
</dbReference>
<evidence type="ECO:0000256" key="3">
    <source>
        <dbReference type="ARBA" id="ARBA00022989"/>
    </source>
</evidence>
<protein>
    <submittedName>
        <fullName evidence="7">Putative membrane protein</fullName>
    </submittedName>
    <submittedName>
        <fullName evidence="8">YhgE/Pip domain-containing protein</fullName>
    </submittedName>
</protein>
<dbReference type="SUPFAM" id="SSF58104">
    <property type="entry name" value="Methyl-accepting chemotaxis protein (MCP) signaling domain"/>
    <property type="match status" value="1"/>
</dbReference>
<dbReference type="InterPro" id="IPR017501">
    <property type="entry name" value="Phage_infect_YhgE_C"/>
</dbReference>
<evidence type="ECO:0000313" key="7">
    <source>
        <dbReference type="EMBL" id="NYD65672.1"/>
    </source>
</evidence>
<feature type="transmembrane region" description="Helical" evidence="5">
    <location>
        <begin position="485"/>
        <end position="508"/>
    </location>
</feature>
<name>A0A4Q2M8R6_9MICO</name>
<dbReference type="InterPro" id="IPR017500">
    <property type="entry name" value="Phage_infect_YhgE_N"/>
</dbReference>
<evidence type="ECO:0000313" key="8">
    <source>
        <dbReference type="EMBL" id="RXZ85470.1"/>
    </source>
</evidence>
<keyword evidence="4 5" id="KW-0472">Membrane</keyword>
<evidence type="ECO:0000259" key="6">
    <source>
        <dbReference type="Pfam" id="PF12698"/>
    </source>
</evidence>
<evidence type="ECO:0000256" key="1">
    <source>
        <dbReference type="ARBA" id="ARBA00004141"/>
    </source>
</evidence>
<dbReference type="GO" id="GO:0016020">
    <property type="term" value="C:membrane"/>
    <property type="evidence" value="ECO:0007669"/>
    <property type="project" value="UniProtKB-SubCell"/>
</dbReference>
<dbReference type="EMBL" id="SDPM01000009">
    <property type="protein sequence ID" value="RXZ85470.1"/>
    <property type="molecule type" value="Genomic_DNA"/>
</dbReference>
<accession>A0A4Q2M8R6</accession>
<evidence type="ECO:0000313" key="9">
    <source>
        <dbReference type="Proteomes" id="UP000292686"/>
    </source>
</evidence>
<dbReference type="InterPro" id="IPR023908">
    <property type="entry name" value="xxxLxxG_rpt"/>
</dbReference>
<dbReference type="PANTHER" id="PTHR43077">
    <property type="entry name" value="TRANSPORT PERMEASE YVFS-RELATED"/>
    <property type="match status" value="1"/>
</dbReference>
<evidence type="ECO:0000256" key="2">
    <source>
        <dbReference type="ARBA" id="ARBA00022692"/>
    </source>
</evidence>
<comment type="subcellular location">
    <subcellularLocation>
        <location evidence="1">Membrane</location>
        <topology evidence="1">Multi-pass membrane protein</topology>
    </subcellularLocation>
</comment>
<dbReference type="OrthoDB" id="9811483at2"/>
<dbReference type="Pfam" id="PF12698">
    <property type="entry name" value="ABC2_membrane_3"/>
    <property type="match status" value="1"/>
</dbReference>
<feature type="transmembrane region" description="Helical" evidence="5">
    <location>
        <begin position="20"/>
        <end position="42"/>
    </location>
</feature>
<keyword evidence="9" id="KW-1185">Reference proteome</keyword>
<dbReference type="AlphaFoldDB" id="A0A4Q2M8R6"/>
<dbReference type="Gene3D" id="3.40.1710.10">
    <property type="entry name" value="abc type-2 transporter like domain"/>
    <property type="match status" value="1"/>
</dbReference>
<reference evidence="7 10" key="2">
    <citation type="submission" date="2020-07" db="EMBL/GenBank/DDBJ databases">
        <title>Sequencing the genomes of 1000 actinobacteria strains.</title>
        <authorList>
            <person name="Klenk H.-P."/>
        </authorList>
    </citation>
    <scope>NUCLEOTIDE SEQUENCE [LARGE SCALE GENOMIC DNA]</scope>
    <source>
        <strain evidence="7 10">DSM 23870</strain>
    </source>
</reference>
<sequence length="637" mass="62321">MTARLERLLGRTPGQRRGRIAVILAAVIAVPLGVAGIVSGAIGGDGSRLEAVPAIVVNNDTMVTMTGADGEETPILAGRQLVTELTSPDVEGFRWTISNSDEAAAALRDGGAYAVLTIPSDFSASVTSLSGDAPTQADLSIVTDDAHAYLAGSVAQSVGDAMSTAFGREITAQYLTGFYENLAGVGGSLSDAADGATQISSGVSSLASGLGELSAGTAEAASGAAGAASGARDFASGVTTYTQGVDTLAGGVGQLQQQAGGLSGLTDGVSSYVGNVAAASAGYAQLSRSLQPLLALDPSGQAAAGVAEFGQGLSALAAGGDQLVAGTAAGVSELQGGIGQLATGAQQLSAGSAAVRDGGNALASGVSELASGLDTLATGTSASATGAQQLSGGATELASGLTTGAEQASVLGDIDAEATADVVAEPVTVSAERENPIDSLGGVVGVLFLPVSLWIGALAIFLVFRPVTVPALQSTASTARIVGRGLLRAGLVALAQVVAVVALLHTALGVSWTLLPQTLAFAAVIALAFTAVHYVLTVWLGRAGLIVSLVLLTLQIIAAGGLYPVEMLSAPVQFVSPLLPLTWAVSGMQAIISGAGGAAASAALLVVLALVAALIALAVVGKKRGARSFGFAAAVLG</sequence>
<evidence type="ECO:0000313" key="10">
    <source>
        <dbReference type="Proteomes" id="UP000581087"/>
    </source>
</evidence>
<dbReference type="InterPro" id="IPR051328">
    <property type="entry name" value="T7SS_ABC-Transporter"/>
</dbReference>
<dbReference type="Proteomes" id="UP000581087">
    <property type="component" value="Unassembled WGS sequence"/>
</dbReference>
<proteinExistence type="predicted"/>
<organism evidence="8 9">
    <name type="scientific">Agromyces atrinae</name>
    <dbReference type="NCBI Taxonomy" id="592376"/>
    <lineage>
        <taxon>Bacteria</taxon>
        <taxon>Bacillati</taxon>
        <taxon>Actinomycetota</taxon>
        <taxon>Actinomycetes</taxon>
        <taxon>Micrococcales</taxon>
        <taxon>Microbacteriaceae</taxon>
        <taxon>Agromyces</taxon>
    </lineage>
</organism>
<dbReference type="PANTHER" id="PTHR43077:SF10">
    <property type="entry name" value="TRANSPORT PERMEASE PROTEIN"/>
    <property type="match status" value="1"/>
</dbReference>
<evidence type="ECO:0000256" key="4">
    <source>
        <dbReference type="ARBA" id="ARBA00023136"/>
    </source>
</evidence>
<feature type="domain" description="ABC-2 type transporter transmembrane" evidence="6">
    <location>
        <begin position="432"/>
        <end position="617"/>
    </location>
</feature>
<evidence type="ECO:0000256" key="5">
    <source>
        <dbReference type="SAM" id="Phobius"/>
    </source>
</evidence>
<keyword evidence="3 5" id="KW-1133">Transmembrane helix</keyword>